<dbReference type="AlphaFoldDB" id="A0A8X6H4N3"/>
<evidence type="ECO:0000313" key="2">
    <source>
        <dbReference type="Proteomes" id="UP000887116"/>
    </source>
</evidence>
<gene>
    <name evidence="1" type="ORF">TNCT_344221</name>
</gene>
<comment type="caution">
    <text evidence="1">The sequence shown here is derived from an EMBL/GenBank/DDBJ whole genome shotgun (WGS) entry which is preliminary data.</text>
</comment>
<protein>
    <submittedName>
        <fullName evidence="1">Uncharacterized protein</fullName>
    </submittedName>
</protein>
<sequence>MPTKDIRLRTLRFSNEKRSDLEDYQDKQMEILYGNSCSNVDLGHMENWKNIWMKHVQTFCYYLHRRIFRPDKNNYQIELFVVSATTTSGLKTVTYS</sequence>
<evidence type="ECO:0000313" key="1">
    <source>
        <dbReference type="EMBL" id="GFR16053.1"/>
    </source>
</evidence>
<organism evidence="1 2">
    <name type="scientific">Trichonephila clavata</name>
    <name type="common">Joro spider</name>
    <name type="synonym">Nephila clavata</name>
    <dbReference type="NCBI Taxonomy" id="2740835"/>
    <lineage>
        <taxon>Eukaryota</taxon>
        <taxon>Metazoa</taxon>
        <taxon>Ecdysozoa</taxon>
        <taxon>Arthropoda</taxon>
        <taxon>Chelicerata</taxon>
        <taxon>Arachnida</taxon>
        <taxon>Araneae</taxon>
        <taxon>Araneomorphae</taxon>
        <taxon>Entelegynae</taxon>
        <taxon>Araneoidea</taxon>
        <taxon>Nephilidae</taxon>
        <taxon>Trichonephila</taxon>
    </lineage>
</organism>
<name>A0A8X6H4N3_TRICU</name>
<accession>A0A8X6H4N3</accession>
<proteinExistence type="predicted"/>
<dbReference type="EMBL" id="BMAO01027329">
    <property type="protein sequence ID" value="GFR16053.1"/>
    <property type="molecule type" value="Genomic_DNA"/>
</dbReference>
<reference evidence="1" key="1">
    <citation type="submission" date="2020-07" db="EMBL/GenBank/DDBJ databases">
        <title>Multicomponent nature underlies the extraordinary mechanical properties of spider dragline silk.</title>
        <authorList>
            <person name="Kono N."/>
            <person name="Nakamura H."/>
            <person name="Mori M."/>
            <person name="Yoshida Y."/>
            <person name="Ohtoshi R."/>
            <person name="Malay A.D."/>
            <person name="Moran D.A.P."/>
            <person name="Tomita M."/>
            <person name="Numata K."/>
            <person name="Arakawa K."/>
        </authorList>
    </citation>
    <scope>NUCLEOTIDE SEQUENCE</scope>
</reference>
<dbReference type="Proteomes" id="UP000887116">
    <property type="component" value="Unassembled WGS sequence"/>
</dbReference>
<keyword evidence="2" id="KW-1185">Reference proteome</keyword>